<proteinExistence type="predicted"/>
<dbReference type="Proteomes" id="UP000295606">
    <property type="component" value="Unassembled WGS sequence"/>
</dbReference>
<dbReference type="Pfam" id="PF06744">
    <property type="entry name" value="IcmF_C"/>
    <property type="match status" value="1"/>
</dbReference>
<keyword evidence="2" id="KW-0472">Membrane</keyword>
<dbReference type="AlphaFoldDB" id="A0A4R5LMC4"/>
<organism evidence="6 7">
    <name type="scientific">Paraburkholderia guartelaensis</name>
    <dbReference type="NCBI Taxonomy" id="2546446"/>
    <lineage>
        <taxon>Bacteria</taxon>
        <taxon>Pseudomonadati</taxon>
        <taxon>Pseudomonadota</taxon>
        <taxon>Betaproteobacteria</taxon>
        <taxon>Burkholderiales</taxon>
        <taxon>Burkholderiaceae</taxon>
        <taxon>Paraburkholderia</taxon>
    </lineage>
</organism>
<dbReference type="Pfam" id="PF21070">
    <property type="entry name" value="IcmF_helical"/>
    <property type="match status" value="1"/>
</dbReference>
<evidence type="ECO:0000259" key="3">
    <source>
        <dbReference type="Pfam" id="PF06744"/>
    </source>
</evidence>
<feature type="region of interest" description="Disordered" evidence="1">
    <location>
        <begin position="915"/>
        <end position="958"/>
    </location>
</feature>
<comment type="caution">
    <text evidence="6">The sequence shown here is derived from an EMBL/GenBank/DDBJ whole genome shotgun (WGS) entry which is preliminary data.</text>
</comment>
<dbReference type="InterPro" id="IPR010623">
    <property type="entry name" value="IcmF_C"/>
</dbReference>
<evidence type="ECO:0000256" key="1">
    <source>
        <dbReference type="SAM" id="MobiDB-lite"/>
    </source>
</evidence>
<dbReference type="InterPro" id="IPR053156">
    <property type="entry name" value="T6SS_TssM-like"/>
</dbReference>
<dbReference type="EMBL" id="SMOD01000001">
    <property type="protein sequence ID" value="TDG10917.1"/>
    <property type="molecule type" value="Genomic_DNA"/>
</dbReference>
<name>A0A4R5LMC4_9BURK</name>
<sequence>MAATGSARSTKSIVRPPSVALDRMIFAGVIDASLYSLTRTLADVGVARLAHDNRDRYPAELSQHIEGGSSALSGLVLRTAQHWRHAVHGLLFAPLFKERELDLRTEKNESDGKSEAETALPQHHSIWQTIADHSRKVHGRRVGFSFSTTAAWIATAVVGLFTVGTIVSGFTNRATISAANDTVARLSGTQNPTQPMQTLDSLDKQIDTLEVRQREGAPWTSRFGLNQDRTLLAALRPAYADAAGRILVSPIRHKLEDRLRQLASMSDEEIASGGSAQAQAAYDTLKAYLMLARPERAAASFLTPQFLATAVPARPFNSSVTSGTWEDLRQHTVAFLASHIGMQTSAGARALAITADSSLVAAARQTIIGVRGIQNSTEAVYQQILEDAKPKYPPVSLATLLGDTTGRGLFNTPQTIPGIFTRDAWEQRISKAIDEASEQGNIAGDWVLSDAKSDNQAPSTLRAELRQRYFDDYARAWELFLNSLRWQSTPTLSATADQLTLLGDPQRSPLVALMTAVVYQAGAGAATQSLSDSLISKAQLLVGRDEKDPSKQAQPQLAPLADAFGPILRLTGSDLVIGTSPQSAKGAAQMASTADLSLARYLERVTSMRLKLQQMVNSADTEAMARVAAQSVLQGKTSDIADSREYASRVAASLGEQWAGFGQLLQAPLNQTWQAVVQPAAASLNDIWRNSIVADWNQAFGGRYPFADSDNDASIPDMVRFMRPDSGVIAQFVAMQLAGIVERQGDRWVAAQGPDHGTLILDPGFLDSLNRLLRVGIVLFPSGDAHIRFDLRGVATPGIADMRIVFSNNDLHYFNQREEWVPFEWPGQSLDNLSHIEWRTEQAGLRSALDAQGRFGPIRLLERAKVSQQDNARYLLTWTPDSSQGIPLKVQLRSDGGAGPLGVLQLRHFTLPTRIFAGGGKSGPTTATSNPPPLPPAALATAKQAAMPLPHGSVPEAQ</sequence>
<dbReference type="OrthoDB" id="9758229at2"/>
<feature type="domain" description="IcmF-related" evidence="4">
    <location>
        <begin position="197"/>
        <end position="520"/>
    </location>
</feature>
<keyword evidence="2" id="KW-1133">Transmembrane helix</keyword>
<feature type="domain" description="Type VI secretion system IcmF C-terminal" evidence="3">
    <location>
        <begin position="795"/>
        <end position="883"/>
    </location>
</feature>
<evidence type="ECO:0000256" key="2">
    <source>
        <dbReference type="SAM" id="Phobius"/>
    </source>
</evidence>
<dbReference type="PANTHER" id="PTHR36153">
    <property type="entry name" value="INNER MEMBRANE PROTEIN-RELATED"/>
    <property type="match status" value="1"/>
</dbReference>
<reference evidence="6 7" key="1">
    <citation type="submission" date="2019-03" db="EMBL/GenBank/DDBJ databases">
        <title>Paraburkholderia sp. isolated from native Mimosa gymnas in Guartela State Park, Brazil.</title>
        <authorList>
            <person name="Paulitsch F."/>
            <person name="Hungria M."/>
            <person name="Delamuta J.R.M."/>
            <person name="Ribeiro R.A."/>
            <person name="Dall'Agnol R."/>
            <person name="Silva J.S.B."/>
        </authorList>
    </citation>
    <scope>NUCLEOTIDE SEQUENCE [LARGE SCALE GENOMIC DNA]</scope>
    <source>
        <strain evidence="6 7">CNPSo 3008</strain>
    </source>
</reference>
<dbReference type="PANTHER" id="PTHR36153:SF1">
    <property type="entry name" value="TYPE VI SECRETION SYSTEM COMPONENT TSSM1"/>
    <property type="match status" value="1"/>
</dbReference>
<gene>
    <name evidence="6" type="ORF">E1N52_01270</name>
</gene>
<feature type="transmembrane region" description="Helical" evidence="2">
    <location>
        <begin position="144"/>
        <end position="167"/>
    </location>
</feature>
<keyword evidence="2" id="KW-0812">Transmembrane</keyword>
<evidence type="ECO:0000313" key="6">
    <source>
        <dbReference type="EMBL" id="TDG10917.1"/>
    </source>
</evidence>
<protein>
    <submittedName>
        <fullName evidence="6">Type VI secretion protein VasK</fullName>
    </submittedName>
</protein>
<evidence type="ECO:0000259" key="5">
    <source>
        <dbReference type="Pfam" id="PF21070"/>
    </source>
</evidence>
<feature type="domain" description="Type VI secretion system component TssM1 helical" evidence="5">
    <location>
        <begin position="679"/>
        <end position="785"/>
    </location>
</feature>
<feature type="compositionally biased region" description="Low complexity" evidence="1">
    <location>
        <begin position="937"/>
        <end position="949"/>
    </location>
</feature>
<dbReference type="InterPro" id="IPR048677">
    <property type="entry name" value="TssM1_hel"/>
</dbReference>
<accession>A0A4R5LMC4</accession>
<evidence type="ECO:0000313" key="7">
    <source>
        <dbReference type="Proteomes" id="UP000295606"/>
    </source>
</evidence>
<dbReference type="InterPro" id="IPR009612">
    <property type="entry name" value="IcmF-rel"/>
</dbReference>
<dbReference type="Pfam" id="PF06761">
    <property type="entry name" value="IcmF-related"/>
    <property type="match status" value="1"/>
</dbReference>
<evidence type="ECO:0000259" key="4">
    <source>
        <dbReference type="Pfam" id="PF06761"/>
    </source>
</evidence>